<dbReference type="PANTHER" id="PTHR42085:SF2">
    <property type="entry name" value="F-BOX DOMAIN-CONTAINING PROTEIN"/>
    <property type="match status" value="1"/>
</dbReference>
<dbReference type="AlphaFoldDB" id="A0A3S4F3H2"/>
<dbReference type="PANTHER" id="PTHR42085">
    <property type="entry name" value="F-BOX DOMAIN-CONTAINING PROTEIN"/>
    <property type="match status" value="1"/>
</dbReference>
<dbReference type="EMBL" id="OUUZ01000010">
    <property type="protein sequence ID" value="SPQ23467.1"/>
    <property type="molecule type" value="Genomic_DNA"/>
</dbReference>
<name>A0A3S4F3H2_9PEZI</name>
<proteinExistence type="predicted"/>
<evidence type="ECO:0000313" key="3">
    <source>
        <dbReference type="Proteomes" id="UP000289323"/>
    </source>
</evidence>
<dbReference type="InterPro" id="IPR038883">
    <property type="entry name" value="AN11006-like"/>
</dbReference>
<accession>A0A3S4F3H2</accession>
<gene>
    <name evidence="2" type="ORF">TT172_LOCUS5886</name>
</gene>
<protein>
    <submittedName>
        <fullName evidence="2">Eb77177e-1c9c-4b40-a7a9-cc5a5666b9c0</fullName>
    </submittedName>
</protein>
<feature type="compositionally biased region" description="Polar residues" evidence="1">
    <location>
        <begin position="1"/>
        <end position="11"/>
    </location>
</feature>
<reference evidence="2 3" key="1">
    <citation type="submission" date="2018-04" db="EMBL/GenBank/DDBJ databases">
        <authorList>
            <person name="Huttner S."/>
            <person name="Dainat J."/>
        </authorList>
    </citation>
    <scope>NUCLEOTIDE SEQUENCE [LARGE SCALE GENOMIC DNA]</scope>
</reference>
<organism evidence="2 3">
    <name type="scientific">Thermothielavioides terrestris</name>
    <dbReference type="NCBI Taxonomy" id="2587410"/>
    <lineage>
        <taxon>Eukaryota</taxon>
        <taxon>Fungi</taxon>
        <taxon>Dikarya</taxon>
        <taxon>Ascomycota</taxon>
        <taxon>Pezizomycotina</taxon>
        <taxon>Sordariomycetes</taxon>
        <taxon>Sordariomycetidae</taxon>
        <taxon>Sordariales</taxon>
        <taxon>Chaetomiaceae</taxon>
        <taxon>Thermothielavioides</taxon>
    </lineage>
</organism>
<sequence length="352" mass="40442">MDNTQQRAVQSDNEDTKVPRIAADSDDGGVDLAMTVAAPGSGLGHETRTDPDVFRFLSLPAEIRLKIYRLLFKTDRPVCPQVDTIPARERQPSGLPPGVVLSMVLANKQLANEVTHFLYSQNAFRLSIRYHRDWLARIGRRNSNLLREVILVGNGQPTLAAQQLSSMLVTLWKRAFGSLRRLIVHGEWWTPLDADFIPRRLLEVGASRTWKRFPELQRIDIDIPHFHAPVAYAAIYMRLCVQTGVLITARHRVNGWHLPVLHDWPRFYTDGLIWFRVDPSDLQEAVEKAREATKQSKLRKRRERWKALKARKARERREAEAERAGKWVVVKEVPPRLISDFTAYKELQIAKG</sequence>
<dbReference type="Proteomes" id="UP000289323">
    <property type="component" value="Unassembled WGS sequence"/>
</dbReference>
<evidence type="ECO:0000313" key="2">
    <source>
        <dbReference type="EMBL" id="SPQ23467.1"/>
    </source>
</evidence>
<evidence type="ECO:0000256" key="1">
    <source>
        <dbReference type="SAM" id="MobiDB-lite"/>
    </source>
</evidence>
<feature type="region of interest" description="Disordered" evidence="1">
    <location>
        <begin position="1"/>
        <end position="24"/>
    </location>
</feature>